<protein>
    <submittedName>
        <fullName evidence="1">Uncharacterized protein</fullName>
    </submittedName>
</protein>
<geneLocation type="mitochondrion" evidence="1"/>
<proteinExistence type="predicted"/>
<reference evidence="1" key="1">
    <citation type="submission" date="2017-03" db="EMBL/GenBank/DDBJ databases">
        <title>The mitochondrial genome of the carnivorous plant Utricularia reniformis (Lentibulariaceae): structure, comparative analysis and evolutionary landmarks.</title>
        <authorList>
            <person name="Silva S.R."/>
            <person name="Alvarenga D.O."/>
            <person name="Michael T.P."/>
            <person name="Miranda V.F.O."/>
            <person name="Varani A.M."/>
        </authorList>
    </citation>
    <scope>NUCLEOTIDE SEQUENCE</scope>
</reference>
<organism evidence="1">
    <name type="scientific">Utricularia reniformis</name>
    <dbReference type="NCBI Taxonomy" id="192314"/>
    <lineage>
        <taxon>Eukaryota</taxon>
        <taxon>Viridiplantae</taxon>
        <taxon>Streptophyta</taxon>
        <taxon>Embryophyta</taxon>
        <taxon>Tracheophyta</taxon>
        <taxon>Spermatophyta</taxon>
        <taxon>Magnoliopsida</taxon>
        <taxon>eudicotyledons</taxon>
        <taxon>Gunneridae</taxon>
        <taxon>Pentapetalae</taxon>
        <taxon>asterids</taxon>
        <taxon>lamiids</taxon>
        <taxon>Lamiales</taxon>
        <taxon>Lentibulariaceae</taxon>
        <taxon>Utricularia</taxon>
    </lineage>
</organism>
<name>A0A1Y0B4C0_9LAMI</name>
<dbReference type="AlphaFoldDB" id="A0A1Y0B4C0"/>
<accession>A0A1Y0B4C0</accession>
<dbReference type="EMBL" id="KY774314">
    <property type="protein sequence ID" value="ART32179.1"/>
    <property type="molecule type" value="Genomic_DNA"/>
</dbReference>
<sequence length="58" mass="6486">MALMHSSSLLRLRLQLFFGGAPLHSVFARRGFHYLLGEAFLDSSSFGLGKHQAIKGFY</sequence>
<gene>
    <name evidence="1" type="ORF">AEK19_MT2019</name>
</gene>
<evidence type="ECO:0000313" key="1">
    <source>
        <dbReference type="EMBL" id="ART32179.1"/>
    </source>
</evidence>
<keyword evidence="1" id="KW-0496">Mitochondrion</keyword>